<accession>A0A485KFC6</accession>
<feature type="transmembrane region" description="Helical" evidence="1">
    <location>
        <begin position="250"/>
        <end position="268"/>
    </location>
</feature>
<dbReference type="EMBL" id="VJMH01002287">
    <property type="protein sequence ID" value="KAF0709332.1"/>
    <property type="molecule type" value="Genomic_DNA"/>
</dbReference>
<dbReference type="AlphaFoldDB" id="A0A485KFC6"/>
<name>A0A485KFC6_9STRA</name>
<keyword evidence="4" id="KW-1185">Reference proteome</keyword>
<keyword evidence="1" id="KW-0812">Transmembrane</keyword>
<evidence type="ECO:0000313" key="3">
    <source>
        <dbReference type="EMBL" id="VFT82998.1"/>
    </source>
</evidence>
<proteinExistence type="predicted"/>
<evidence type="ECO:0000313" key="2">
    <source>
        <dbReference type="EMBL" id="KAF0709332.1"/>
    </source>
</evidence>
<gene>
    <name evidence="3" type="primary">Aste57867_5982</name>
    <name evidence="2" type="ORF">As57867_005968</name>
    <name evidence="3" type="ORF">ASTE57867_5982</name>
</gene>
<keyword evidence="1" id="KW-0472">Membrane</keyword>
<reference evidence="3 4" key="1">
    <citation type="submission" date="2019-03" db="EMBL/GenBank/DDBJ databases">
        <authorList>
            <person name="Gaulin E."/>
            <person name="Dumas B."/>
        </authorList>
    </citation>
    <scope>NUCLEOTIDE SEQUENCE [LARGE SCALE GENOMIC DNA]</scope>
    <source>
        <strain evidence="3">CBS 568.67</strain>
    </source>
</reference>
<evidence type="ECO:0000256" key="1">
    <source>
        <dbReference type="SAM" id="Phobius"/>
    </source>
</evidence>
<feature type="transmembrane region" description="Helical" evidence="1">
    <location>
        <begin position="194"/>
        <end position="214"/>
    </location>
</feature>
<keyword evidence="1" id="KW-1133">Transmembrane helix</keyword>
<protein>
    <submittedName>
        <fullName evidence="3">Aste57867_5982 protein</fullName>
    </submittedName>
</protein>
<reference evidence="2" key="2">
    <citation type="submission" date="2019-06" db="EMBL/GenBank/DDBJ databases">
        <title>Genomics analysis of Aphanomyces spp. identifies a new class of oomycete effector associated with host adaptation.</title>
        <authorList>
            <person name="Gaulin E."/>
        </authorList>
    </citation>
    <scope>NUCLEOTIDE SEQUENCE</scope>
    <source>
        <strain evidence="2">CBS 578.67</strain>
    </source>
</reference>
<evidence type="ECO:0000313" key="4">
    <source>
        <dbReference type="Proteomes" id="UP000332933"/>
    </source>
</evidence>
<dbReference type="Proteomes" id="UP000332933">
    <property type="component" value="Unassembled WGS sequence"/>
</dbReference>
<feature type="transmembrane region" description="Helical" evidence="1">
    <location>
        <begin position="84"/>
        <end position="107"/>
    </location>
</feature>
<sequence>MLDAHAPVVLYQLNILDPTQVEFAFFAWSMLVDWTFGTREVVSFTGDAGSMTVLTEYLPPLHQPVNDSENQVHFSLYLRSTVFYVTYAMIALAALVLLYSIVCRGFIEVLNLFFLERVGATVWVGRSLLFVRSITAVGLLSTSLLELHTTGFISSFVVPSPPVYKTLLAANEVTWIVAIANDLAMLFTHKYTAAYADANSCAVWLVTVVLSLTVPVQHSLDYRPRCSVAQMDFQVVCHAGTLTIGFASRFLTLVAVVVCTNLSCYVATRIRFKGSPPPDVPFTSIFLYGGAKYLFEKRHWVHDGVYYMDRMSAVLNGVLTLKWHGALYGFDVKSWRMFHIDLPQNEVVDGVGRAVPHMMQHAMPMFAFGNQN</sequence>
<organism evidence="3 4">
    <name type="scientific">Aphanomyces stellatus</name>
    <dbReference type="NCBI Taxonomy" id="120398"/>
    <lineage>
        <taxon>Eukaryota</taxon>
        <taxon>Sar</taxon>
        <taxon>Stramenopiles</taxon>
        <taxon>Oomycota</taxon>
        <taxon>Saprolegniomycetes</taxon>
        <taxon>Saprolegniales</taxon>
        <taxon>Verrucalvaceae</taxon>
        <taxon>Aphanomyces</taxon>
    </lineage>
</organism>
<dbReference type="EMBL" id="CAADRA010002289">
    <property type="protein sequence ID" value="VFT82998.1"/>
    <property type="molecule type" value="Genomic_DNA"/>
</dbReference>